<dbReference type="GO" id="GO:0030789">
    <property type="term" value="F:precorrin-3B C17-methyltransferase activity"/>
    <property type="evidence" value="ECO:0007669"/>
    <property type="project" value="UniProtKB-EC"/>
</dbReference>
<dbReference type="PROSITE" id="PS51014">
    <property type="entry name" value="COBK_CBIJ"/>
    <property type="match status" value="1"/>
</dbReference>
<evidence type="ECO:0000256" key="3">
    <source>
        <dbReference type="ARBA" id="ARBA00022603"/>
    </source>
</evidence>
<comment type="caution">
    <text evidence="7">The sequence shown here is derived from an EMBL/GenBank/DDBJ whole genome shotgun (WGS) entry which is preliminary data.</text>
</comment>
<dbReference type="EC" id="2.1.1.131" evidence="7"/>
<dbReference type="InterPro" id="IPR035996">
    <property type="entry name" value="4pyrrol_Methylase_sf"/>
</dbReference>
<dbReference type="NCBIfam" id="TIGR01466">
    <property type="entry name" value="cobJ_cbiH"/>
    <property type="match status" value="1"/>
</dbReference>
<evidence type="ECO:0000259" key="6">
    <source>
        <dbReference type="Pfam" id="PF00590"/>
    </source>
</evidence>
<protein>
    <submittedName>
        <fullName evidence="7">Precorrin-3B C(17)-methyltransferase</fullName>
        <ecNumber evidence="7">2.1.1.131</ecNumber>
    </submittedName>
</protein>
<keyword evidence="8" id="KW-1185">Reference proteome</keyword>
<sequence>MTGRLHLVSVGPGEAGLIPPQAIAALEASEIIVGYELYLRWIQPWIEGKEIHSPPLTQERERAQMAVDAARAGRQVALVSSGDIGIYAMATLAFELMREDDAFDVQVVPGISAANACAALLGAPLSHDFATLSLSDLLCPWGWIEQRARHIAEADLALVLYNVQSRQRQQGVYRILEILQAHKRPQTLCGIVRNAYRPEQSVEICTLAELPSRPFDMLTTLVIGNRFTRRRRDWIYTPRGYGNWDDAEAPALREDLPAQALWVFSGTRDGNALARQLADQGHRVLVSTASAYGAAQLRQDYPDLPLVSGRMGLERRRQLLAANQARAIIDATHPYATDMSRQLMQLADELNLPYLRFERPDTPLPASAIVCDSMAQAAERAIETGRRIFLASGSKDLPGILNSPGAGQRDWFLRLPPDPVQIERALALGIPQDHICAMQGPFSQTFNQALWRDWDIDCVISKASGVAGGFPAKAAAAEALGIPLIVIRRPVLEYPVLAGNPEVLQMLLQEMGLSA</sequence>
<evidence type="ECO:0000313" key="7">
    <source>
        <dbReference type="EMBL" id="MEK8088632.1"/>
    </source>
</evidence>
<keyword evidence="5" id="KW-0949">S-adenosyl-L-methionine</keyword>
<comment type="pathway">
    <text evidence="1">Cofactor biosynthesis; adenosylcobalamin biosynthesis.</text>
</comment>
<dbReference type="Pfam" id="PF00590">
    <property type="entry name" value="TP_methylase"/>
    <property type="match status" value="1"/>
</dbReference>
<dbReference type="PANTHER" id="PTHR47036">
    <property type="entry name" value="COBALT-FACTOR III C(17)-METHYLTRANSFERASE-RELATED"/>
    <property type="match status" value="1"/>
</dbReference>
<dbReference type="RefSeq" id="WP_341369698.1">
    <property type="nucleotide sequence ID" value="NZ_JBBPCO010000002.1"/>
</dbReference>
<feature type="domain" description="Tetrapyrrole methylase" evidence="6">
    <location>
        <begin position="4"/>
        <end position="210"/>
    </location>
</feature>
<gene>
    <name evidence="7" type="primary">cobJ</name>
    <name evidence="7" type="ORF">WOB96_02530</name>
</gene>
<dbReference type="EMBL" id="JBBPCO010000002">
    <property type="protein sequence ID" value="MEK8088632.1"/>
    <property type="molecule type" value="Genomic_DNA"/>
</dbReference>
<reference evidence="7 8" key="1">
    <citation type="submission" date="2024-04" db="EMBL/GenBank/DDBJ databases">
        <authorList>
            <person name="Abashina T."/>
            <person name="Shaikin A."/>
        </authorList>
    </citation>
    <scope>NUCLEOTIDE SEQUENCE [LARGE SCALE GENOMIC DNA]</scope>
    <source>
        <strain evidence="7 8">AAFK</strain>
    </source>
</reference>
<dbReference type="InterPro" id="IPR006363">
    <property type="entry name" value="Cbl_synth_CobJ/CibH_dom"/>
</dbReference>
<dbReference type="NCBIfam" id="TIGR00715">
    <property type="entry name" value="precor6x_red"/>
    <property type="match status" value="1"/>
</dbReference>
<dbReference type="InterPro" id="IPR000878">
    <property type="entry name" value="4pyrrol_Mease"/>
</dbReference>
<dbReference type="Proteomes" id="UP001446205">
    <property type="component" value="Unassembled WGS sequence"/>
</dbReference>
<dbReference type="InterPro" id="IPR051810">
    <property type="entry name" value="Precorrin_MeTrfase"/>
</dbReference>
<evidence type="ECO:0000256" key="5">
    <source>
        <dbReference type="ARBA" id="ARBA00022691"/>
    </source>
</evidence>
<proteinExistence type="predicted"/>
<keyword evidence="2" id="KW-0169">Cobalamin biosynthesis</keyword>
<dbReference type="Pfam" id="PF02571">
    <property type="entry name" value="CbiJ"/>
    <property type="match status" value="1"/>
</dbReference>
<evidence type="ECO:0000256" key="2">
    <source>
        <dbReference type="ARBA" id="ARBA00022573"/>
    </source>
</evidence>
<name>A0ABU9D707_9PROT</name>
<keyword evidence="4 7" id="KW-0808">Transferase</keyword>
<evidence type="ECO:0000256" key="1">
    <source>
        <dbReference type="ARBA" id="ARBA00004953"/>
    </source>
</evidence>
<dbReference type="GO" id="GO:0032259">
    <property type="term" value="P:methylation"/>
    <property type="evidence" value="ECO:0007669"/>
    <property type="project" value="UniProtKB-KW"/>
</dbReference>
<dbReference type="Gene3D" id="3.40.1010.10">
    <property type="entry name" value="Cobalt-precorrin-4 Transmethylase, Domain 1"/>
    <property type="match status" value="1"/>
</dbReference>
<dbReference type="InterPro" id="IPR014777">
    <property type="entry name" value="4pyrrole_Mease_sub1"/>
</dbReference>
<organism evidence="7 8">
    <name type="scientific">Thermithiobacillus plumbiphilus</name>
    <dbReference type="NCBI Taxonomy" id="1729899"/>
    <lineage>
        <taxon>Bacteria</taxon>
        <taxon>Pseudomonadati</taxon>
        <taxon>Pseudomonadota</taxon>
        <taxon>Acidithiobacillia</taxon>
        <taxon>Acidithiobacillales</taxon>
        <taxon>Thermithiobacillaceae</taxon>
        <taxon>Thermithiobacillus</taxon>
    </lineage>
</organism>
<dbReference type="InterPro" id="IPR014776">
    <property type="entry name" value="4pyrrole_Mease_sub2"/>
</dbReference>
<dbReference type="PANTHER" id="PTHR47036:SF1">
    <property type="entry name" value="COBALT-FACTOR III C(17)-METHYLTRANSFERASE-RELATED"/>
    <property type="match status" value="1"/>
</dbReference>
<keyword evidence="3 7" id="KW-0489">Methyltransferase</keyword>
<dbReference type="SUPFAM" id="SSF53790">
    <property type="entry name" value="Tetrapyrrole methylase"/>
    <property type="match status" value="1"/>
</dbReference>
<evidence type="ECO:0000313" key="8">
    <source>
        <dbReference type="Proteomes" id="UP001446205"/>
    </source>
</evidence>
<dbReference type="CDD" id="cd11646">
    <property type="entry name" value="Precorrin_3B_C17_MT"/>
    <property type="match status" value="1"/>
</dbReference>
<dbReference type="Gene3D" id="3.30.950.10">
    <property type="entry name" value="Methyltransferase, Cobalt-precorrin-4 Transmethylase, Domain 2"/>
    <property type="match status" value="1"/>
</dbReference>
<evidence type="ECO:0000256" key="4">
    <source>
        <dbReference type="ARBA" id="ARBA00022679"/>
    </source>
</evidence>
<dbReference type="InterPro" id="IPR003723">
    <property type="entry name" value="Precorrin-6x_reduct"/>
</dbReference>
<accession>A0ABU9D707</accession>